<dbReference type="InterPro" id="IPR008271">
    <property type="entry name" value="Ser/Thr_kinase_AS"/>
</dbReference>
<evidence type="ECO:0000256" key="3">
    <source>
        <dbReference type="ARBA" id="ARBA00022741"/>
    </source>
</evidence>
<evidence type="ECO:0000256" key="7">
    <source>
        <dbReference type="PIRSR" id="PIRSR630616-2"/>
    </source>
</evidence>
<dbReference type="PANTHER" id="PTHR24350">
    <property type="entry name" value="SERINE/THREONINE-PROTEIN KINASE IAL-RELATED"/>
    <property type="match status" value="1"/>
</dbReference>
<dbReference type="PROSITE" id="PS00108">
    <property type="entry name" value="PROTEIN_KINASE_ST"/>
    <property type="match status" value="1"/>
</dbReference>
<sequence>MIDKDLNPSCEYKHCKSFFQLNYTQMKWNSTPLPFEFTSYQYRDIVKLKEGDSFKNRDLRVYDNFLVYEDQNRSFWLDYENCIIDQIHDQKGIRLVKCFDSVEFYCDTSSQWFKLLKRHTIQSDFLKYYVLIKKISKGRFTEVYRAKCHSDGNDYAVKILKKSQIIEEADLIALFKEIKILRVVQTEFCVKFYEIFESTENIYIIMELLIGKDLDGHIEKTSFFSEEKTAKFIFRLIKTISYLHSKGIMHRDIKPENIIFRQIDNIESACLTDFGLSDFYHSEGFYLFKRCGTPGYIAPEILRNENYDYKVDVYSVGIIMYYVLTGKNPFDHPNPKQIVVNNQQGYINFHDCKLSNAGIGFLTQLLNEDQNERLSSHEALNHVWFQIEKVSKIRQYVIKKKIESKKNLSNILQPKQHLMQKYKIGNLSPNGKLTLTQIYSPYHSRQLSQKDQFSKDLSNNFMLTNRLSLEFAQNRIQPLFISKLK</sequence>
<evidence type="ECO:0000256" key="5">
    <source>
        <dbReference type="ARBA" id="ARBA00022840"/>
    </source>
</evidence>
<dbReference type="InterPro" id="IPR000719">
    <property type="entry name" value="Prot_kinase_dom"/>
</dbReference>
<feature type="binding site" evidence="7">
    <location>
        <begin position="256"/>
        <end position="257"/>
    </location>
    <ligand>
        <name>ATP</name>
        <dbReference type="ChEBI" id="CHEBI:30616"/>
    </ligand>
</feature>
<evidence type="ECO:0000256" key="2">
    <source>
        <dbReference type="ARBA" id="ARBA00022679"/>
    </source>
</evidence>
<evidence type="ECO:0000256" key="4">
    <source>
        <dbReference type="ARBA" id="ARBA00022777"/>
    </source>
</evidence>
<dbReference type="AlphaFoldDB" id="A0A8S1LEL7"/>
<feature type="domain" description="Protein kinase" evidence="9">
    <location>
        <begin position="129"/>
        <end position="385"/>
    </location>
</feature>
<evidence type="ECO:0000259" key="9">
    <source>
        <dbReference type="PROSITE" id="PS50011"/>
    </source>
</evidence>
<feature type="binding site" evidence="7">
    <location>
        <position position="273"/>
    </location>
    <ligand>
        <name>ATP</name>
        <dbReference type="ChEBI" id="CHEBI:30616"/>
    </ligand>
</feature>
<evidence type="ECO:0000313" key="11">
    <source>
        <dbReference type="Proteomes" id="UP000692954"/>
    </source>
</evidence>
<keyword evidence="4" id="KW-0418">Kinase</keyword>
<dbReference type="GO" id="GO:0005524">
    <property type="term" value="F:ATP binding"/>
    <property type="evidence" value="ECO:0007669"/>
    <property type="project" value="UniProtKB-KW"/>
</dbReference>
<accession>A0A8S1LEL7</accession>
<protein>
    <recommendedName>
        <fullName evidence="9">Protein kinase domain-containing protein</fullName>
    </recommendedName>
</protein>
<dbReference type="InterPro" id="IPR030616">
    <property type="entry name" value="Aur-like"/>
</dbReference>
<dbReference type="EMBL" id="CAJJDN010000019">
    <property type="protein sequence ID" value="CAD8064452.1"/>
    <property type="molecule type" value="Genomic_DNA"/>
</dbReference>
<dbReference type="GO" id="GO:0004674">
    <property type="term" value="F:protein serine/threonine kinase activity"/>
    <property type="evidence" value="ECO:0007669"/>
    <property type="project" value="UniProtKB-KW"/>
</dbReference>
<keyword evidence="3 7" id="KW-0547">Nucleotide-binding</keyword>
<keyword evidence="5 7" id="KW-0067">ATP-binding</keyword>
<evidence type="ECO:0000256" key="6">
    <source>
        <dbReference type="PIRSR" id="PIRSR630616-1"/>
    </source>
</evidence>
<dbReference type="SMART" id="SM00220">
    <property type="entry name" value="S_TKc"/>
    <property type="match status" value="1"/>
</dbReference>
<name>A0A8S1LEL7_9CILI</name>
<comment type="caution">
    <text evidence="10">The sequence shown here is derived from an EMBL/GenBank/DDBJ whole genome shotgun (WGS) entry which is preliminary data.</text>
</comment>
<feature type="active site" description="Proton acceptor" evidence="6">
    <location>
        <position position="252"/>
    </location>
</feature>
<organism evidence="10 11">
    <name type="scientific">Paramecium sonneborni</name>
    <dbReference type="NCBI Taxonomy" id="65129"/>
    <lineage>
        <taxon>Eukaryota</taxon>
        <taxon>Sar</taxon>
        <taxon>Alveolata</taxon>
        <taxon>Ciliophora</taxon>
        <taxon>Intramacronucleata</taxon>
        <taxon>Oligohymenophorea</taxon>
        <taxon>Peniculida</taxon>
        <taxon>Parameciidae</taxon>
        <taxon>Paramecium</taxon>
    </lineage>
</organism>
<evidence type="ECO:0000256" key="8">
    <source>
        <dbReference type="PIRSR" id="PIRSR630616-3"/>
    </source>
</evidence>
<dbReference type="PROSITE" id="PS50011">
    <property type="entry name" value="PROTEIN_KINASE_DOM"/>
    <property type="match status" value="1"/>
</dbReference>
<keyword evidence="1" id="KW-0723">Serine/threonine-protein kinase</keyword>
<feature type="cross-link" description="Glycyl lysine isopeptide (Lys-Gly) (interchain with G-Cter in SUMO2)" evidence="8">
    <location>
        <position position="254"/>
    </location>
</feature>
<feature type="binding site" evidence="7">
    <location>
        <position position="158"/>
    </location>
    <ligand>
        <name>ATP</name>
        <dbReference type="ChEBI" id="CHEBI:30616"/>
    </ligand>
</feature>
<proteinExistence type="predicted"/>
<gene>
    <name evidence="10" type="ORF">PSON_ATCC_30995.1.T0190122</name>
</gene>
<evidence type="ECO:0000313" key="10">
    <source>
        <dbReference type="EMBL" id="CAD8064452.1"/>
    </source>
</evidence>
<reference evidence="10" key="1">
    <citation type="submission" date="2021-01" db="EMBL/GenBank/DDBJ databases">
        <authorList>
            <consortium name="Genoscope - CEA"/>
            <person name="William W."/>
        </authorList>
    </citation>
    <scope>NUCLEOTIDE SEQUENCE</scope>
</reference>
<evidence type="ECO:0000256" key="1">
    <source>
        <dbReference type="ARBA" id="ARBA00022527"/>
    </source>
</evidence>
<dbReference type="OrthoDB" id="40902at2759"/>
<dbReference type="Proteomes" id="UP000692954">
    <property type="component" value="Unassembled WGS sequence"/>
</dbReference>
<keyword evidence="2" id="KW-0808">Transferase</keyword>
<dbReference type="Pfam" id="PF00069">
    <property type="entry name" value="Pkinase"/>
    <property type="match status" value="1"/>
</dbReference>
<dbReference type="FunFam" id="1.10.510.10:FF:000945">
    <property type="entry name" value="Uncharacterized protein"/>
    <property type="match status" value="1"/>
</dbReference>
<keyword evidence="11" id="KW-1185">Reference proteome</keyword>
<feature type="binding site" evidence="7">
    <location>
        <position position="139"/>
    </location>
    <ligand>
        <name>ATP</name>
        <dbReference type="ChEBI" id="CHEBI:30616"/>
    </ligand>
</feature>